<reference evidence="3" key="1">
    <citation type="journal article" date="2019" name="Int. J. Syst. Evol. Microbiol.">
        <title>The Global Catalogue of Microorganisms (GCM) 10K type strain sequencing project: providing services to taxonomists for standard genome sequencing and annotation.</title>
        <authorList>
            <consortium name="The Broad Institute Genomics Platform"/>
            <consortium name="The Broad Institute Genome Sequencing Center for Infectious Disease"/>
            <person name="Wu L."/>
            <person name="Ma J."/>
        </authorList>
    </citation>
    <scope>NUCLEOTIDE SEQUENCE [LARGE SCALE GENOMIC DNA]</scope>
    <source>
        <strain evidence="3">CGMCC 4.7455</strain>
    </source>
</reference>
<sequence length="46" mass="4776">MSTGAVVMMAVTMVVVWGGLLAAVLKLRSHPDEQQEPEPGAEGGKP</sequence>
<dbReference type="NCBIfam" id="NF033493">
    <property type="entry name" value="MetS_like_NSS"/>
    <property type="match status" value="1"/>
</dbReference>
<accession>A0ABW4PCR6</accession>
<comment type="caution">
    <text evidence="2">The sequence shown here is derived from an EMBL/GenBank/DDBJ whole genome shotgun (WGS) entry which is preliminary data.</text>
</comment>
<dbReference type="EMBL" id="JBHUFU010000001">
    <property type="protein sequence ID" value="MFD1828462.1"/>
    <property type="molecule type" value="Genomic_DNA"/>
</dbReference>
<evidence type="ECO:0000313" key="2">
    <source>
        <dbReference type="EMBL" id="MFD1828462.1"/>
    </source>
</evidence>
<keyword evidence="1" id="KW-0472">Membrane</keyword>
<dbReference type="InterPro" id="IPR031596">
    <property type="entry name" value="MaAIMP_sms"/>
</dbReference>
<evidence type="ECO:0000313" key="3">
    <source>
        <dbReference type="Proteomes" id="UP001597365"/>
    </source>
</evidence>
<keyword evidence="1" id="KW-1133">Transmembrane helix</keyword>
<organism evidence="2 3">
    <name type="scientific">Streptomyces desertarenae</name>
    <dbReference type="NCBI Taxonomy" id="2666184"/>
    <lineage>
        <taxon>Bacteria</taxon>
        <taxon>Bacillati</taxon>
        <taxon>Actinomycetota</taxon>
        <taxon>Actinomycetes</taxon>
        <taxon>Kitasatosporales</taxon>
        <taxon>Streptomycetaceae</taxon>
        <taxon>Streptomyces</taxon>
    </lineage>
</organism>
<proteinExistence type="predicted"/>
<dbReference type="Pfam" id="PF16951">
    <property type="entry name" value="MaAIMP_sms"/>
    <property type="match status" value="1"/>
</dbReference>
<dbReference type="RefSeq" id="WP_380896017.1">
    <property type="nucleotide sequence ID" value="NZ_JBHUFU010000001.1"/>
</dbReference>
<gene>
    <name evidence="2" type="ORF">ACFSJS_02130</name>
</gene>
<name>A0ABW4PCR6_9ACTN</name>
<keyword evidence="3" id="KW-1185">Reference proteome</keyword>
<protein>
    <submittedName>
        <fullName evidence="2">Methionine/alanine import family NSS transporter small subunit</fullName>
    </submittedName>
</protein>
<feature type="transmembrane region" description="Helical" evidence="1">
    <location>
        <begin position="6"/>
        <end position="25"/>
    </location>
</feature>
<evidence type="ECO:0000256" key="1">
    <source>
        <dbReference type="SAM" id="Phobius"/>
    </source>
</evidence>
<dbReference type="Proteomes" id="UP001597365">
    <property type="component" value="Unassembled WGS sequence"/>
</dbReference>
<keyword evidence="1" id="KW-0812">Transmembrane</keyword>